<dbReference type="EMBL" id="JBFWIC010000004">
    <property type="protein sequence ID" value="MEZ0473848.1"/>
    <property type="molecule type" value="Genomic_DNA"/>
</dbReference>
<sequence length="156" mass="18069">MPLDDDTLSELQRSYLAAIYRWRLRGHWHAIRIGQPAPEIERAFPLVQRFGLLSAWNPHSAPRAEEINRADDERLYAAIHAQGRKGVHAFASAPDRSWREPSWVVLDIDVPELDALARRFGQLGTLHWQRGEPVRLRMDATRPDSLQPHPFVDWIQ</sequence>
<organism evidence="1 2">
    <name type="scientific">Luteimonas salinilitoris</name>
    <dbReference type="NCBI Taxonomy" id="3237697"/>
    <lineage>
        <taxon>Bacteria</taxon>
        <taxon>Pseudomonadati</taxon>
        <taxon>Pseudomonadota</taxon>
        <taxon>Gammaproteobacteria</taxon>
        <taxon>Lysobacterales</taxon>
        <taxon>Lysobacteraceae</taxon>
        <taxon>Luteimonas</taxon>
    </lineage>
</organism>
<dbReference type="Proteomes" id="UP001566331">
    <property type="component" value="Unassembled WGS sequence"/>
</dbReference>
<gene>
    <name evidence="1" type="ORF">AB6713_04345</name>
</gene>
<reference evidence="1 2" key="1">
    <citation type="submission" date="2024-07" db="EMBL/GenBank/DDBJ databases">
        <title>Luteimonas salilacus sp. nov., isolated from the shore soil of Salt Lake in Tibet of China.</title>
        <authorList>
            <person name="Zhang X."/>
            <person name="Li A."/>
        </authorList>
    </citation>
    <scope>NUCLEOTIDE SEQUENCE [LARGE SCALE GENOMIC DNA]</scope>
    <source>
        <strain evidence="1 2">B3-2-R+30</strain>
    </source>
</reference>
<evidence type="ECO:0000313" key="1">
    <source>
        <dbReference type="EMBL" id="MEZ0473848.1"/>
    </source>
</evidence>
<comment type="caution">
    <text evidence="1">The sequence shown here is derived from an EMBL/GenBank/DDBJ whole genome shotgun (WGS) entry which is preliminary data.</text>
</comment>
<protein>
    <submittedName>
        <fullName evidence="1">DUF3293 domain-containing protein</fullName>
    </submittedName>
</protein>
<proteinExistence type="predicted"/>
<dbReference type="RefSeq" id="WP_370562564.1">
    <property type="nucleotide sequence ID" value="NZ_JBFWIB010000002.1"/>
</dbReference>
<dbReference type="Pfam" id="PF11697">
    <property type="entry name" value="DUF3293"/>
    <property type="match status" value="1"/>
</dbReference>
<dbReference type="InterPro" id="IPR021710">
    <property type="entry name" value="DUF3293"/>
</dbReference>
<evidence type="ECO:0000313" key="2">
    <source>
        <dbReference type="Proteomes" id="UP001566331"/>
    </source>
</evidence>
<accession>A0ABV4HM98</accession>
<keyword evidence="2" id="KW-1185">Reference proteome</keyword>
<name>A0ABV4HM98_9GAMM</name>